<protein>
    <submittedName>
        <fullName evidence="1">Addiction module antidote protein</fullName>
    </submittedName>
</protein>
<dbReference type="InterPro" id="IPR010982">
    <property type="entry name" value="Lambda_DNA-bd_dom_sf"/>
</dbReference>
<dbReference type="RefSeq" id="WP_198578905.1">
    <property type="nucleotide sequence ID" value="NZ_JADWOX010000035.1"/>
</dbReference>
<sequence>MTVETKPFDPAAYVETPEAAAAYLDEALATGDAAFIADALGVLARAKGMTEIAEVAGLGRQSLYKALASDGNPRFDTVLKVVSALGLRLSTVPVTD</sequence>
<dbReference type="InterPro" id="IPR001387">
    <property type="entry name" value="Cro/C1-type_HTH"/>
</dbReference>
<dbReference type="InterPro" id="IPR014057">
    <property type="entry name" value="HI1420"/>
</dbReference>
<dbReference type="PANTHER" id="PTHR40275">
    <property type="entry name" value="SSL7038 PROTEIN"/>
    <property type="match status" value="1"/>
</dbReference>
<reference evidence="1 2" key="1">
    <citation type="submission" date="2020-11" db="EMBL/GenBank/DDBJ databases">
        <title>genome sequence of strain KACC 18849.</title>
        <authorList>
            <person name="Gao J."/>
            <person name="Zhang X."/>
        </authorList>
    </citation>
    <scope>NUCLEOTIDE SEQUENCE [LARGE SCALE GENOMIC DNA]</scope>
    <source>
        <strain evidence="1 2">KACC 18849</strain>
    </source>
</reference>
<organism evidence="1 2">
    <name type="scientific">Caulobacter hibisci</name>
    <dbReference type="NCBI Taxonomy" id="2035993"/>
    <lineage>
        <taxon>Bacteria</taxon>
        <taxon>Pseudomonadati</taxon>
        <taxon>Pseudomonadota</taxon>
        <taxon>Alphaproteobacteria</taxon>
        <taxon>Caulobacterales</taxon>
        <taxon>Caulobacteraceae</taxon>
        <taxon>Caulobacter</taxon>
    </lineage>
</organism>
<dbReference type="SUPFAM" id="SSF47413">
    <property type="entry name" value="lambda repressor-like DNA-binding domains"/>
    <property type="match status" value="1"/>
</dbReference>
<comment type="caution">
    <text evidence="1">The sequence shown here is derived from an EMBL/GenBank/DDBJ whole genome shotgun (WGS) entry which is preliminary data.</text>
</comment>
<gene>
    <name evidence="1" type="ORF">I4Q42_25405</name>
</gene>
<dbReference type="PANTHER" id="PTHR40275:SF1">
    <property type="entry name" value="SSL7038 PROTEIN"/>
    <property type="match status" value="1"/>
</dbReference>
<dbReference type="CDD" id="cd00093">
    <property type="entry name" value="HTH_XRE"/>
    <property type="match status" value="1"/>
</dbReference>
<dbReference type="NCBIfam" id="TIGR02684">
    <property type="entry name" value="dnstrm_HI1420"/>
    <property type="match status" value="1"/>
</dbReference>
<proteinExistence type="predicted"/>
<dbReference type="Pfam" id="PF21716">
    <property type="entry name" value="dnstrm_HI1420"/>
    <property type="match status" value="1"/>
</dbReference>
<accession>A0ABS0T851</accession>
<dbReference type="Proteomes" id="UP000639859">
    <property type="component" value="Unassembled WGS sequence"/>
</dbReference>
<evidence type="ECO:0000313" key="1">
    <source>
        <dbReference type="EMBL" id="MBI1687022.1"/>
    </source>
</evidence>
<name>A0ABS0T851_9CAUL</name>
<evidence type="ECO:0000313" key="2">
    <source>
        <dbReference type="Proteomes" id="UP000639859"/>
    </source>
</evidence>
<dbReference type="EMBL" id="JADWOX010000035">
    <property type="protein sequence ID" value="MBI1687022.1"/>
    <property type="molecule type" value="Genomic_DNA"/>
</dbReference>
<keyword evidence="2" id="KW-1185">Reference proteome</keyword>